<dbReference type="InterPro" id="IPR010656">
    <property type="entry name" value="DctM"/>
</dbReference>
<accession>L9W2T1</accession>
<sequence length="747" mass="79100">MAAVLTALTLYYAFYILTNLSPAGISLRAFIPPALVFSERAEYVVLFTGWGLAVYYLDYARQQFRERLDDPSDVDDPEAADDADPERLQEPPEKVTLLDDLGLKSQRLSSAVQQFKRVYGRFDPYLAIGLAVLSLVTMAYIFGAFDRLDGDAHILGFSTTDHIIGAALIILVTDATRRAFGLIIASVAIFAIVYSHAAVSTLPFLPDLLAWSGEDITGIIEEAALGVQSGIYDSTIMGIGSTWVAIFIMFAGIAKAYGLMDYIREVGTELGGTLRTGVVQIAVISSMIMGSITGSAAANTATTGSFTIPMIQDQGVRDDYAASIEAVASAGGQMLPPVMGVAAFLMADIIEVPYLDIVQAGTIPAALFYLSVCLAVHFSILKFGWTTSDLSPFDWRVLLSGLHFLIPLIVLLYTLIYLRFTPLTAGFYTILTIVGVIFVRNYLIDVFDVDRRVQAKLDDDGTAVAGATDGATLKEFAVGSYRSVVGTCKETVDGLYQGGLEMAPLVGVLAAMGLIVELLETSGMTGRLGAGIIGFADVSIMGFTGGLALVLVLAMIASIAFGLGMPTPAAYILVAFLIANAVSELGVPEITTHMFVFYFAMLSAITPPVAISVAVGSRIAGTSFMTACVQALRIGAPGFVIPFAFVANNSLIQWTSMTVFAFPVVLAGTIGLIVATVGFDGAQDLSLPVRAFYVVAGFAAMFGSVVGGTVGMAIQAAAAATIFLLLLRARYLVGYDVQRAGEPSVSD</sequence>
<feature type="transmembrane region" description="Helical" evidence="2">
    <location>
        <begin position="125"/>
        <end position="142"/>
    </location>
</feature>
<feature type="compositionally biased region" description="Acidic residues" evidence="1">
    <location>
        <begin position="71"/>
        <end position="84"/>
    </location>
</feature>
<keyword evidence="5" id="KW-1185">Reference proteome</keyword>
<dbReference type="eggNOG" id="arCOG01906">
    <property type="taxonomic scope" value="Archaea"/>
</dbReference>
<feature type="transmembrane region" description="Helical" evidence="2">
    <location>
        <begin position="540"/>
        <end position="563"/>
    </location>
</feature>
<protein>
    <submittedName>
        <fullName evidence="4">TRAP transporter, 4TM/12TM fusion protein</fullName>
    </submittedName>
</protein>
<feature type="transmembrane region" description="Helical" evidence="2">
    <location>
        <begin position="397"/>
        <end position="418"/>
    </location>
</feature>
<feature type="transmembrane region" description="Helical" evidence="2">
    <location>
        <begin position="278"/>
        <end position="298"/>
    </location>
</feature>
<feature type="transmembrane region" description="Helical" evidence="2">
    <location>
        <begin position="425"/>
        <end position="443"/>
    </location>
</feature>
<feature type="transmembrane region" description="Helical" evidence="2">
    <location>
        <begin position="366"/>
        <end position="385"/>
    </location>
</feature>
<dbReference type="STRING" id="1114856.GCA_000383975_01282"/>
<reference evidence="4 5" key="1">
    <citation type="journal article" date="2014" name="PLoS Genet.">
        <title>Phylogenetically driven sequencing of extremely halophilic archaea reveals strategies for static and dynamic osmo-response.</title>
        <authorList>
            <person name="Becker E.A."/>
            <person name="Seitzer P.M."/>
            <person name="Tritt A."/>
            <person name="Larsen D."/>
            <person name="Krusor M."/>
            <person name="Yao A.I."/>
            <person name="Wu D."/>
            <person name="Madern D."/>
            <person name="Eisen J.A."/>
            <person name="Darling A.E."/>
            <person name="Facciotti M.T."/>
        </authorList>
    </citation>
    <scope>NUCLEOTIDE SEQUENCE [LARGE SCALE GENOMIC DNA]</scope>
    <source>
        <strain evidence="4 5">GA33</strain>
    </source>
</reference>
<feature type="transmembrane region" description="Helical" evidence="2">
    <location>
        <begin position="236"/>
        <end position="257"/>
    </location>
</feature>
<feature type="transmembrane region" description="Helical" evidence="2">
    <location>
        <begin position="12"/>
        <end position="31"/>
    </location>
</feature>
<comment type="caution">
    <text evidence="4">The sequence shown here is derived from an EMBL/GenBank/DDBJ whole genome shotgun (WGS) entry which is preliminary data.</text>
</comment>
<feature type="transmembrane region" description="Helical" evidence="2">
    <location>
        <begin position="691"/>
        <end position="724"/>
    </location>
</feature>
<feature type="transmembrane region" description="Helical" evidence="2">
    <location>
        <begin position="623"/>
        <end position="647"/>
    </location>
</feature>
<dbReference type="Proteomes" id="UP000011599">
    <property type="component" value="Unassembled WGS sequence"/>
</dbReference>
<gene>
    <name evidence="4" type="ORF">C496_04975</name>
</gene>
<dbReference type="PANTHER" id="PTHR43849">
    <property type="entry name" value="BLL3936 PROTEIN"/>
    <property type="match status" value="1"/>
</dbReference>
<proteinExistence type="predicted"/>
<feature type="transmembrane region" description="Helical" evidence="2">
    <location>
        <begin position="179"/>
        <end position="199"/>
    </location>
</feature>
<evidence type="ECO:0000259" key="3">
    <source>
        <dbReference type="Pfam" id="PF06808"/>
    </source>
</evidence>
<organism evidence="4 5">
    <name type="scientific">Natronorubrum tibetense GA33</name>
    <dbReference type="NCBI Taxonomy" id="1114856"/>
    <lineage>
        <taxon>Archaea</taxon>
        <taxon>Methanobacteriati</taxon>
        <taxon>Methanobacteriota</taxon>
        <taxon>Stenosarchaea group</taxon>
        <taxon>Halobacteria</taxon>
        <taxon>Halobacteriales</taxon>
        <taxon>Natrialbaceae</taxon>
        <taxon>Natronorubrum</taxon>
    </lineage>
</organism>
<feature type="transmembrane region" description="Helical" evidence="2">
    <location>
        <begin position="43"/>
        <end position="59"/>
    </location>
</feature>
<dbReference type="AlphaFoldDB" id="L9W2T1"/>
<keyword evidence="2" id="KW-0472">Membrane</keyword>
<dbReference type="NCBIfam" id="TIGR02123">
    <property type="entry name" value="TRAP_fused"/>
    <property type="match status" value="1"/>
</dbReference>
<keyword evidence="2" id="KW-0812">Transmembrane</keyword>
<feature type="region of interest" description="Disordered" evidence="1">
    <location>
        <begin position="68"/>
        <end position="88"/>
    </location>
</feature>
<feature type="transmembrane region" description="Helical" evidence="2">
    <location>
        <begin position="154"/>
        <end position="172"/>
    </location>
</feature>
<feature type="transmembrane region" description="Helical" evidence="2">
    <location>
        <begin position="595"/>
        <end position="617"/>
    </location>
</feature>
<keyword evidence="2" id="KW-1133">Transmembrane helix</keyword>
<evidence type="ECO:0000256" key="1">
    <source>
        <dbReference type="SAM" id="MobiDB-lite"/>
    </source>
</evidence>
<feature type="transmembrane region" description="Helical" evidence="2">
    <location>
        <begin position="659"/>
        <end position="679"/>
    </location>
</feature>
<dbReference type="Pfam" id="PF06808">
    <property type="entry name" value="DctM"/>
    <property type="match status" value="1"/>
</dbReference>
<dbReference type="PANTHER" id="PTHR43849:SF2">
    <property type="entry name" value="BLL3936 PROTEIN"/>
    <property type="match status" value="1"/>
</dbReference>
<feature type="domain" description="TRAP C4-dicarboxylate transport system permease DctM subunit" evidence="3">
    <location>
        <begin position="169"/>
        <end position="656"/>
    </location>
</feature>
<evidence type="ECO:0000313" key="5">
    <source>
        <dbReference type="Proteomes" id="UP000011599"/>
    </source>
</evidence>
<feature type="transmembrane region" description="Helical" evidence="2">
    <location>
        <begin position="502"/>
        <end position="519"/>
    </location>
</feature>
<name>L9W2T1_9EURY</name>
<dbReference type="EMBL" id="AOHW01000017">
    <property type="protein sequence ID" value="ELY43765.1"/>
    <property type="molecule type" value="Genomic_DNA"/>
</dbReference>
<dbReference type="RefSeq" id="WP_006088753.1">
    <property type="nucleotide sequence ID" value="NZ_AOHW01000017.1"/>
</dbReference>
<dbReference type="PATRIC" id="fig|1114856.3.peg.1034"/>
<evidence type="ECO:0000313" key="4">
    <source>
        <dbReference type="EMBL" id="ELY43765.1"/>
    </source>
</evidence>
<evidence type="ECO:0000256" key="2">
    <source>
        <dbReference type="SAM" id="Phobius"/>
    </source>
</evidence>
<dbReference type="InterPro" id="IPR011853">
    <property type="entry name" value="TRAP_DctM-Dct_fused"/>
</dbReference>